<dbReference type="PANTHER" id="PTHR33223:SF6">
    <property type="entry name" value="CCHC-TYPE DOMAIN-CONTAINING PROTEIN"/>
    <property type="match status" value="1"/>
</dbReference>
<dbReference type="SUPFAM" id="SSF57756">
    <property type="entry name" value="Retrovirus zinc finger-like domains"/>
    <property type="match status" value="1"/>
</dbReference>
<dbReference type="Gene3D" id="4.10.60.10">
    <property type="entry name" value="Zinc finger, CCHC-type"/>
    <property type="match status" value="1"/>
</dbReference>
<dbReference type="AlphaFoldDB" id="A0A9W9ZIP7"/>
<reference evidence="3" key="1">
    <citation type="submission" date="2023-01" db="EMBL/GenBank/DDBJ databases">
        <title>Genome assembly of the deep-sea coral Lophelia pertusa.</title>
        <authorList>
            <person name="Herrera S."/>
            <person name="Cordes E."/>
        </authorList>
    </citation>
    <scope>NUCLEOTIDE SEQUENCE</scope>
    <source>
        <strain evidence="3">USNM1676648</strain>
        <tissue evidence="3">Polyp</tissue>
    </source>
</reference>
<dbReference type="GO" id="GO:0003676">
    <property type="term" value="F:nucleic acid binding"/>
    <property type="evidence" value="ECO:0007669"/>
    <property type="project" value="InterPro"/>
</dbReference>
<keyword evidence="4" id="KW-1185">Reference proteome</keyword>
<keyword evidence="1" id="KW-0863">Zinc-finger</keyword>
<evidence type="ECO:0000256" key="1">
    <source>
        <dbReference type="PROSITE-ProRule" id="PRU00047"/>
    </source>
</evidence>
<dbReference type="InterPro" id="IPR036875">
    <property type="entry name" value="Znf_CCHC_sf"/>
</dbReference>
<dbReference type="PROSITE" id="PS50158">
    <property type="entry name" value="ZF_CCHC"/>
    <property type="match status" value="1"/>
</dbReference>
<organism evidence="3 4">
    <name type="scientific">Desmophyllum pertusum</name>
    <dbReference type="NCBI Taxonomy" id="174260"/>
    <lineage>
        <taxon>Eukaryota</taxon>
        <taxon>Metazoa</taxon>
        <taxon>Cnidaria</taxon>
        <taxon>Anthozoa</taxon>
        <taxon>Hexacorallia</taxon>
        <taxon>Scleractinia</taxon>
        <taxon>Caryophylliina</taxon>
        <taxon>Caryophylliidae</taxon>
        <taxon>Desmophyllum</taxon>
    </lineage>
</organism>
<evidence type="ECO:0000313" key="4">
    <source>
        <dbReference type="Proteomes" id="UP001163046"/>
    </source>
</evidence>
<dbReference type="PANTHER" id="PTHR33223">
    <property type="entry name" value="CCHC-TYPE DOMAIN-CONTAINING PROTEIN"/>
    <property type="match status" value="1"/>
</dbReference>
<dbReference type="InterPro" id="IPR001878">
    <property type="entry name" value="Znf_CCHC"/>
</dbReference>
<name>A0A9W9ZIP7_9CNID</name>
<keyword evidence="1" id="KW-0479">Metal-binding</keyword>
<feature type="domain" description="CCHC-type" evidence="2">
    <location>
        <begin position="359"/>
        <end position="373"/>
    </location>
</feature>
<comment type="caution">
    <text evidence="3">The sequence shown here is derived from an EMBL/GenBank/DDBJ whole genome shotgun (WGS) entry which is preliminary data.</text>
</comment>
<keyword evidence="1" id="KW-0862">Zinc</keyword>
<proteinExistence type="predicted"/>
<gene>
    <name evidence="3" type="ORF">OS493_035238</name>
</gene>
<dbReference type="SMART" id="SM00343">
    <property type="entry name" value="ZnF_C2HC"/>
    <property type="match status" value="1"/>
</dbReference>
<evidence type="ECO:0000313" key="3">
    <source>
        <dbReference type="EMBL" id="KAJ7382397.1"/>
    </source>
</evidence>
<dbReference type="Proteomes" id="UP001163046">
    <property type="component" value="Unassembled WGS sequence"/>
</dbReference>
<dbReference type="EMBL" id="MU825925">
    <property type="protein sequence ID" value="KAJ7382397.1"/>
    <property type="molecule type" value="Genomic_DNA"/>
</dbReference>
<dbReference type="GO" id="GO:0008270">
    <property type="term" value="F:zinc ion binding"/>
    <property type="evidence" value="ECO:0007669"/>
    <property type="project" value="UniProtKB-KW"/>
</dbReference>
<accession>A0A9W9ZIP7</accession>
<protein>
    <recommendedName>
        <fullName evidence="2">CCHC-type domain-containing protein</fullName>
    </recommendedName>
</protein>
<dbReference type="OrthoDB" id="422540at2759"/>
<sequence>MFTKPPATGTQLFLEPFLSPGTKVPRYLESSPLILVVEPAVGLEPSRQGYQVGLVTQVERNVFFRSSSFIVFSFRLSFVTLVAAVGSHRVVLPDVKFSGQEDVREFLRDFGIFVAVNEWTDEKAGQYLAVYLKDDAKAFYHQQPETVRKSFSELSNALKQRYEGGLALLKYKREFNSRSRKEGEPLHSSLADLRLAYDRAYAPPTVDELPETPNTAQKKVHNEQLGALAFYETRKAEDVLCQFINGLKKDLREVLIRQDDLLKTPVEIVVKRIATLEEERGDVHKVASVSESIGGEYPAAATGAGNQLGEIEEIVARTVEQKLGQLTRSTQVTPLFAAVRRGGKRTGRQRPIPRPTDICRACNGRGHWARSCPTLNANRAGRGPQRQL</sequence>
<evidence type="ECO:0000259" key="2">
    <source>
        <dbReference type="PROSITE" id="PS50158"/>
    </source>
</evidence>